<dbReference type="OrthoDB" id="9816541at2"/>
<protein>
    <recommendedName>
        <fullName evidence="4">Trehalose operon repressor</fullName>
    </recommendedName>
</protein>
<dbReference type="CDD" id="cd07377">
    <property type="entry name" value="WHTH_GntR"/>
    <property type="match status" value="1"/>
</dbReference>
<dbReference type="PANTHER" id="PTHR44846">
    <property type="entry name" value="MANNOSYL-D-GLYCERATE TRANSPORT/METABOLISM SYSTEM REPRESSOR MNGR-RELATED"/>
    <property type="match status" value="1"/>
</dbReference>
<evidence type="ECO:0000256" key="1">
    <source>
        <dbReference type="ARBA" id="ARBA00023015"/>
    </source>
</evidence>
<dbReference type="GO" id="GO:0003677">
    <property type="term" value="F:DNA binding"/>
    <property type="evidence" value="ECO:0007669"/>
    <property type="project" value="UniProtKB-UniRule"/>
</dbReference>
<evidence type="ECO:0000256" key="3">
    <source>
        <dbReference type="ARBA" id="ARBA00023163"/>
    </source>
</evidence>
<reference evidence="7 9" key="2">
    <citation type="submission" date="2018-06" db="EMBL/GenBank/DDBJ databases">
        <authorList>
            <consortium name="Pathogen Informatics"/>
            <person name="Doyle S."/>
        </authorList>
    </citation>
    <scope>NUCLEOTIDE SEQUENCE [LARGE SCALE GENOMIC DNA]</scope>
    <source>
        <strain evidence="7 9">NCTC13832</strain>
    </source>
</reference>
<dbReference type="PANTHER" id="PTHR44846:SF12">
    <property type="entry name" value="HTH-TYPE TRANSCRIPTIONAL REGULATOR TRER"/>
    <property type="match status" value="1"/>
</dbReference>
<dbReference type="SUPFAM" id="SSF46785">
    <property type="entry name" value="Winged helix' DNA-binding domain"/>
    <property type="match status" value="1"/>
</dbReference>
<accession>A0A0D6XN14</accession>
<dbReference type="PRINTS" id="PR00035">
    <property type="entry name" value="HTHGNTR"/>
</dbReference>
<sequence>MKKQNKFRHIYEHMRTAIVDGTYAYGAQLPSEHQLVEQYNVSRETVRKSLNMLVSDGMIQKIRGKGSVVIYQGVTEFPFADLVSFKEVQQQSGKTYETHLHVFEQIVAGDVPTVQQALNLSADTRLWHFVRDRKIDGVTKIIDEDYLLYDLFPDLTEAIVLDSVYTYIEQVKGYEISFSSKSITFEPFGDAEYKVFGDVTPNYTATVRGIVHLKDTTKFQYNISRHLATEFRFVDFSRRQK</sequence>
<evidence type="ECO:0000313" key="9">
    <source>
        <dbReference type="Proteomes" id="UP000254100"/>
    </source>
</evidence>
<dbReference type="SUPFAM" id="SSF64288">
    <property type="entry name" value="Chorismate lyase-like"/>
    <property type="match status" value="1"/>
</dbReference>
<keyword evidence="8" id="KW-1185">Reference proteome</keyword>
<dbReference type="GO" id="GO:0045892">
    <property type="term" value="P:negative regulation of DNA-templated transcription"/>
    <property type="evidence" value="ECO:0007669"/>
    <property type="project" value="TreeGrafter"/>
</dbReference>
<evidence type="ECO:0000259" key="5">
    <source>
        <dbReference type="PROSITE" id="PS50949"/>
    </source>
</evidence>
<dbReference type="NCBIfam" id="TIGR02404">
    <property type="entry name" value="trehalos_R_Bsub"/>
    <property type="match status" value="1"/>
</dbReference>
<dbReference type="EMBL" id="UHDT01000001">
    <property type="protein sequence ID" value="SUM56542.1"/>
    <property type="molecule type" value="Genomic_DNA"/>
</dbReference>
<name>A0A0D6XN14_9STAP</name>
<reference evidence="6 8" key="1">
    <citation type="submission" date="2015-01" db="EMBL/GenBank/DDBJ databases">
        <authorList>
            <person name="Guo J."/>
        </authorList>
    </citation>
    <scope>NUCLEOTIDE SEQUENCE [LARGE SCALE GENOMIC DNA]</scope>
    <source>
        <strain evidence="6 8">DSM 22147</strain>
    </source>
</reference>
<dbReference type="InterPro" id="IPR050679">
    <property type="entry name" value="Bact_HTH_transcr_reg"/>
</dbReference>
<dbReference type="STRING" id="569857.TP70_08800"/>
<dbReference type="InterPro" id="IPR012770">
    <property type="entry name" value="TreR"/>
</dbReference>
<dbReference type="Pfam" id="PF00392">
    <property type="entry name" value="GntR"/>
    <property type="match status" value="1"/>
</dbReference>
<dbReference type="InterPro" id="IPR000524">
    <property type="entry name" value="Tscrpt_reg_HTH_GntR"/>
</dbReference>
<dbReference type="AlphaFoldDB" id="A0A0D6XN14"/>
<evidence type="ECO:0000256" key="2">
    <source>
        <dbReference type="ARBA" id="ARBA00023125"/>
    </source>
</evidence>
<evidence type="ECO:0000256" key="4">
    <source>
        <dbReference type="NCBIfam" id="TIGR02404"/>
    </source>
</evidence>
<dbReference type="EMBL" id="JXWY01000075">
    <property type="protein sequence ID" value="KIX90224.1"/>
    <property type="molecule type" value="Genomic_DNA"/>
</dbReference>
<keyword evidence="3" id="KW-0804">Transcription</keyword>
<evidence type="ECO:0000313" key="6">
    <source>
        <dbReference type="EMBL" id="KIX90224.1"/>
    </source>
</evidence>
<organism evidence="7 9">
    <name type="scientific">Staphylococcus microti</name>
    <dbReference type="NCBI Taxonomy" id="569857"/>
    <lineage>
        <taxon>Bacteria</taxon>
        <taxon>Bacillati</taxon>
        <taxon>Bacillota</taxon>
        <taxon>Bacilli</taxon>
        <taxon>Bacillales</taxon>
        <taxon>Staphylococcaceae</taxon>
        <taxon>Staphylococcus</taxon>
    </lineage>
</organism>
<evidence type="ECO:0000313" key="7">
    <source>
        <dbReference type="EMBL" id="SUM56542.1"/>
    </source>
</evidence>
<feature type="domain" description="HTH gntR-type" evidence="5">
    <location>
        <begin position="4"/>
        <end position="72"/>
    </location>
</feature>
<proteinExistence type="predicted"/>
<dbReference type="Proteomes" id="UP000032366">
    <property type="component" value="Unassembled WGS sequence"/>
</dbReference>
<evidence type="ECO:0000313" key="8">
    <source>
        <dbReference type="Proteomes" id="UP000032366"/>
    </source>
</evidence>
<dbReference type="PROSITE" id="PS50949">
    <property type="entry name" value="HTH_GNTR"/>
    <property type="match status" value="1"/>
</dbReference>
<dbReference type="Gene3D" id="3.40.1410.10">
    <property type="entry name" value="Chorismate lyase-like"/>
    <property type="match status" value="1"/>
</dbReference>
<dbReference type="SMART" id="SM00866">
    <property type="entry name" value="UTRA"/>
    <property type="match status" value="1"/>
</dbReference>
<dbReference type="InterPro" id="IPR036390">
    <property type="entry name" value="WH_DNA-bd_sf"/>
</dbReference>
<dbReference type="Pfam" id="PF07702">
    <property type="entry name" value="UTRA"/>
    <property type="match status" value="1"/>
</dbReference>
<dbReference type="Gene3D" id="1.10.10.10">
    <property type="entry name" value="Winged helix-like DNA-binding domain superfamily/Winged helix DNA-binding domain"/>
    <property type="match status" value="1"/>
</dbReference>
<keyword evidence="2" id="KW-0238">DNA-binding</keyword>
<dbReference type="Proteomes" id="UP000254100">
    <property type="component" value="Unassembled WGS sequence"/>
</dbReference>
<dbReference type="RefSeq" id="WP_044361065.1">
    <property type="nucleotide sequence ID" value="NZ_JXWY01000075.1"/>
</dbReference>
<keyword evidence="1" id="KW-0805">Transcription regulation</keyword>
<dbReference type="GO" id="GO:0003700">
    <property type="term" value="F:DNA-binding transcription factor activity"/>
    <property type="evidence" value="ECO:0007669"/>
    <property type="project" value="UniProtKB-UniRule"/>
</dbReference>
<dbReference type="InterPro" id="IPR011663">
    <property type="entry name" value="UTRA"/>
</dbReference>
<gene>
    <name evidence="7" type="primary">treR</name>
    <name evidence="7" type="ORF">NCTC13832_00174</name>
    <name evidence="6" type="ORF">TP70_08800</name>
</gene>
<dbReference type="InterPro" id="IPR028978">
    <property type="entry name" value="Chorismate_lyase_/UTRA_dom_sf"/>
</dbReference>
<dbReference type="SMART" id="SM00345">
    <property type="entry name" value="HTH_GNTR"/>
    <property type="match status" value="1"/>
</dbReference>
<dbReference type="InterPro" id="IPR036388">
    <property type="entry name" value="WH-like_DNA-bd_sf"/>
</dbReference>